<name>A0A1V6NVS4_PENDC</name>
<comment type="caution">
    <text evidence="2">The sequence shown here is derived from an EMBL/GenBank/DDBJ whole genome shotgun (WGS) entry which is preliminary data.</text>
</comment>
<accession>A0A1V6NVS4</accession>
<evidence type="ECO:0000313" key="3">
    <source>
        <dbReference type="Proteomes" id="UP000191522"/>
    </source>
</evidence>
<dbReference type="OrthoDB" id="4222821at2759"/>
<dbReference type="OMA" id="CSLVRIY"/>
<dbReference type="AlphaFoldDB" id="A0A1V6NVS4"/>
<dbReference type="STRING" id="69771.A0A1V6NVS4"/>
<evidence type="ECO:0000313" key="2">
    <source>
        <dbReference type="EMBL" id="OQD68833.1"/>
    </source>
</evidence>
<evidence type="ECO:0008006" key="4">
    <source>
        <dbReference type="Google" id="ProtNLM"/>
    </source>
</evidence>
<sequence length="400" mass="44239">MPSLPASAFPVEPWRDPHTSWGLATYDFPSTEDGLFDPKYGLTDQRQISQAVTMDPSPIFRNESNAETDIPLNVGTLGFTDQASNTTMDGIWNPPWETVPLPTMDDEPPIPNTTDWAPASPFGLRKRLLKLNLDLIDDLELLQSESMTMGFSCLLKGDLTPTVGKLDLPIFRMLSHSTQFIDILESGISATEDSYTLTSGLDSSNWAPSAQHDRKSPSVDVMGSTVEDGETTASSYDSGYLTMMECDQDRARASEPQRCDISTSLSMLATYCHLVRVYRAVFTELYQLFLIIPPADVAAYLLLPNLQFGQFHMDGNLTVQVQVLIELGSSMLAKIERTMGMSQGPAREPGGEISHAYILDDSPLVSIRDHIMAQEQVMCGIPLKETMNCLRQLLKEPANM</sequence>
<keyword evidence="3" id="KW-1185">Reference proteome</keyword>
<proteinExistence type="predicted"/>
<organism evidence="2 3">
    <name type="scientific">Penicillium decumbens</name>
    <dbReference type="NCBI Taxonomy" id="69771"/>
    <lineage>
        <taxon>Eukaryota</taxon>
        <taxon>Fungi</taxon>
        <taxon>Dikarya</taxon>
        <taxon>Ascomycota</taxon>
        <taxon>Pezizomycotina</taxon>
        <taxon>Eurotiomycetes</taxon>
        <taxon>Eurotiomycetidae</taxon>
        <taxon>Eurotiales</taxon>
        <taxon>Aspergillaceae</taxon>
        <taxon>Penicillium</taxon>
    </lineage>
</organism>
<feature type="region of interest" description="Disordered" evidence="1">
    <location>
        <begin position="205"/>
        <end position="235"/>
    </location>
</feature>
<dbReference type="EMBL" id="MDYL01000030">
    <property type="protein sequence ID" value="OQD68833.1"/>
    <property type="molecule type" value="Genomic_DNA"/>
</dbReference>
<dbReference type="Proteomes" id="UP000191522">
    <property type="component" value="Unassembled WGS sequence"/>
</dbReference>
<evidence type="ECO:0000256" key="1">
    <source>
        <dbReference type="SAM" id="MobiDB-lite"/>
    </source>
</evidence>
<protein>
    <recommendedName>
        <fullName evidence="4">Aflatoxin regulatory protein domain-containing protein</fullName>
    </recommendedName>
</protein>
<reference evidence="3" key="1">
    <citation type="journal article" date="2017" name="Nat. Microbiol.">
        <title>Global analysis of biosynthetic gene clusters reveals vast potential of secondary metabolite production in Penicillium species.</title>
        <authorList>
            <person name="Nielsen J.C."/>
            <person name="Grijseels S."/>
            <person name="Prigent S."/>
            <person name="Ji B."/>
            <person name="Dainat J."/>
            <person name="Nielsen K.F."/>
            <person name="Frisvad J.C."/>
            <person name="Workman M."/>
            <person name="Nielsen J."/>
        </authorList>
    </citation>
    <scope>NUCLEOTIDE SEQUENCE [LARGE SCALE GENOMIC DNA]</scope>
    <source>
        <strain evidence="3">IBT 11843</strain>
    </source>
</reference>
<gene>
    <name evidence="2" type="ORF">PENDEC_c030G06804</name>
</gene>